<evidence type="ECO:0000313" key="1">
    <source>
        <dbReference type="EMBL" id="QCD88052.1"/>
    </source>
</evidence>
<dbReference type="AlphaFoldDB" id="A0A4D6LHD4"/>
<reference evidence="1 2" key="1">
    <citation type="submission" date="2019-04" db="EMBL/GenBank/DDBJ databases">
        <title>An improved genome assembly and genetic linkage map for asparagus bean, Vigna unguiculata ssp. sesquipedialis.</title>
        <authorList>
            <person name="Xia Q."/>
            <person name="Zhang R."/>
            <person name="Dong Y."/>
        </authorList>
    </citation>
    <scope>NUCLEOTIDE SEQUENCE [LARGE SCALE GENOMIC DNA]</scope>
    <source>
        <tissue evidence="1">Leaf</tissue>
    </source>
</reference>
<gene>
    <name evidence="1" type="ORF">DEO72_LG3g2592</name>
</gene>
<protein>
    <submittedName>
        <fullName evidence="1">Uncharacterized protein</fullName>
    </submittedName>
</protein>
<organism evidence="1 2">
    <name type="scientific">Vigna unguiculata</name>
    <name type="common">Cowpea</name>
    <dbReference type="NCBI Taxonomy" id="3917"/>
    <lineage>
        <taxon>Eukaryota</taxon>
        <taxon>Viridiplantae</taxon>
        <taxon>Streptophyta</taxon>
        <taxon>Embryophyta</taxon>
        <taxon>Tracheophyta</taxon>
        <taxon>Spermatophyta</taxon>
        <taxon>Magnoliopsida</taxon>
        <taxon>eudicotyledons</taxon>
        <taxon>Gunneridae</taxon>
        <taxon>Pentapetalae</taxon>
        <taxon>rosids</taxon>
        <taxon>fabids</taxon>
        <taxon>Fabales</taxon>
        <taxon>Fabaceae</taxon>
        <taxon>Papilionoideae</taxon>
        <taxon>50 kb inversion clade</taxon>
        <taxon>NPAAA clade</taxon>
        <taxon>indigoferoid/millettioid clade</taxon>
        <taxon>Phaseoleae</taxon>
        <taxon>Vigna</taxon>
    </lineage>
</organism>
<sequence length="113" mass="12234">MNCRQATHPILLVFWVPERNRLVVSFVPPGDARQINPIVGFCLNCLAVINTRQATRANFGSDYKETSTVPILIQCLAVVLDRQAIATASEGFGTSAPGGEALVMLQRRVVGVP</sequence>
<evidence type="ECO:0000313" key="2">
    <source>
        <dbReference type="Proteomes" id="UP000501690"/>
    </source>
</evidence>
<dbReference type="Proteomes" id="UP000501690">
    <property type="component" value="Linkage Group LG3"/>
</dbReference>
<accession>A0A4D6LHD4</accession>
<dbReference type="EMBL" id="CP039347">
    <property type="protein sequence ID" value="QCD88052.1"/>
    <property type="molecule type" value="Genomic_DNA"/>
</dbReference>
<proteinExistence type="predicted"/>
<name>A0A4D6LHD4_VIGUN</name>
<keyword evidence="2" id="KW-1185">Reference proteome</keyword>